<evidence type="ECO:0000256" key="8">
    <source>
        <dbReference type="ARBA" id="ARBA00022833"/>
    </source>
</evidence>
<dbReference type="Gene3D" id="3.30.60.20">
    <property type="match status" value="1"/>
</dbReference>
<evidence type="ECO:0000256" key="2">
    <source>
        <dbReference type="ARBA" id="ARBA00012118"/>
    </source>
</evidence>
<evidence type="ECO:0000256" key="11">
    <source>
        <dbReference type="RuleBase" id="RU000544"/>
    </source>
</evidence>
<protein>
    <recommendedName>
        <fullName evidence="2 11">Thymidine kinase</fullName>
        <ecNumber evidence="2 11">2.7.1.21</ecNumber>
    </recommendedName>
</protein>
<dbReference type="GO" id="GO:0042802">
    <property type="term" value="F:identical protein binding"/>
    <property type="evidence" value="ECO:0007669"/>
    <property type="project" value="UniProtKB-ARBA"/>
</dbReference>
<dbReference type="Pfam" id="PF00265">
    <property type="entry name" value="TK"/>
    <property type="match status" value="1"/>
</dbReference>
<dbReference type="InterPro" id="IPR020633">
    <property type="entry name" value="Thymidine_kinase_CS"/>
</dbReference>
<name>A0AA41VE35_PAPNU</name>
<keyword evidence="9 11" id="KW-0067">ATP-binding</keyword>
<dbReference type="GO" id="GO:0005524">
    <property type="term" value="F:ATP binding"/>
    <property type="evidence" value="ECO:0007669"/>
    <property type="project" value="UniProtKB-KW"/>
</dbReference>
<keyword evidence="3 11" id="KW-0237">DNA synthesis</keyword>
<evidence type="ECO:0000256" key="10">
    <source>
        <dbReference type="ARBA" id="ARBA00048254"/>
    </source>
</evidence>
<comment type="caution">
    <text evidence="13">The sequence shown here is derived from an EMBL/GenBank/DDBJ whole genome shotgun (WGS) entry which is preliminary data.</text>
</comment>
<evidence type="ECO:0000313" key="14">
    <source>
        <dbReference type="Proteomes" id="UP001177140"/>
    </source>
</evidence>
<evidence type="ECO:0000256" key="1">
    <source>
        <dbReference type="ARBA" id="ARBA00007587"/>
    </source>
</evidence>
<keyword evidence="6 11" id="KW-0547">Nucleotide-binding</keyword>
<evidence type="ECO:0000256" key="3">
    <source>
        <dbReference type="ARBA" id="ARBA00022634"/>
    </source>
</evidence>
<dbReference type="GO" id="GO:0046872">
    <property type="term" value="F:metal ion binding"/>
    <property type="evidence" value="ECO:0007669"/>
    <property type="project" value="UniProtKB-KW"/>
</dbReference>
<dbReference type="GO" id="GO:0071897">
    <property type="term" value="P:DNA biosynthetic process"/>
    <property type="evidence" value="ECO:0007669"/>
    <property type="project" value="UniProtKB-KW"/>
</dbReference>
<dbReference type="EC" id="2.7.1.21" evidence="2 11"/>
<sequence length="287" mass="31591">MLLISKMKSLISPALSAFYYPHHLPRIKPFLSPPQTLIPFKPKSIQNPHHFSICNSFSSIKGSNSSSLMDGARFSSGEIHVICGPMFAGKTTALLQRVQAEIDLGRSVMLIKSNKDTRYGLDSVVTHDGTKLPCWALSNLSSFSHKLGAIAYDKLDVIGIDEAQFFGDLYDFCRKAADHDGKTVIVAGLDGDYLRRTFGSVLDIVPLADSITKLTARCNVCGKRAHFTLRKTEDTQTELIGGSDVYMPVCRRHYVSGQVVIEATRAVLKSQKVFDDSYVEGVTIANQ</sequence>
<gene>
    <name evidence="13" type="ORF">MKW94_006413</name>
</gene>
<evidence type="ECO:0000256" key="4">
    <source>
        <dbReference type="ARBA" id="ARBA00022679"/>
    </source>
</evidence>
<keyword evidence="4 11" id="KW-0808">Transferase</keyword>
<dbReference type="EMBL" id="JAJJMA010201899">
    <property type="protein sequence ID" value="MCL7039503.1"/>
    <property type="molecule type" value="Genomic_DNA"/>
</dbReference>
<dbReference type="PANTHER" id="PTHR11441:SF0">
    <property type="entry name" value="THYMIDINE KINASE, CYTOSOLIC"/>
    <property type="match status" value="1"/>
</dbReference>
<evidence type="ECO:0000256" key="7">
    <source>
        <dbReference type="ARBA" id="ARBA00022777"/>
    </source>
</evidence>
<evidence type="ECO:0000256" key="5">
    <source>
        <dbReference type="ARBA" id="ARBA00022723"/>
    </source>
</evidence>
<dbReference type="AlphaFoldDB" id="A0AA41VE35"/>
<dbReference type="Gene3D" id="3.40.50.300">
    <property type="entry name" value="P-loop containing nucleotide triphosphate hydrolases"/>
    <property type="match status" value="1"/>
</dbReference>
<dbReference type="FunFam" id="3.30.60.20:FF:000051">
    <property type="entry name" value="Thymidine kinase"/>
    <property type="match status" value="1"/>
</dbReference>
<dbReference type="GO" id="GO:0004797">
    <property type="term" value="F:thymidine kinase activity"/>
    <property type="evidence" value="ECO:0007669"/>
    <property type="project" value="UniProtKB-EC"/>
</dbReference>
<dbReference type="InterPro" id="IPR001267">
    <property type="entry name" value="Thymidine_kinase"/>
</dbReference>
<dbReference type="PANTHER" id="PTHR11441">
    <property type="entry name" value="THYMIDINE KINASE"/>
    <property type="match status" value="1"/>
</dbReference>
<evidence type="ECO:0000256" key="6">
    <source>
        <dbReference type="ARBA" id="ARBA00022741"/>
    </source>
</evidence>
<accession>A0AA41VE35</accession>
<keyword evidence="14" id="KW-1185">Reference proteome</keyword>
<keyword evidence="7 11" id="KW-0418">Kinase</keyword>
<evidence type="ECO:0000256" key="12">
    <source>
        <dbReference type="RuleBase" id="RU004165"/>
    </source>
</evidence>
<comment type="catalytic activity">
    <reaction evidence="10 11">
        <text>thymidine + ATP = dTMP + ADP + H(+)</text>
        <dbReference type="Rhea" id="RHEA:19129"/>
        <dbReference type="ChEBI" id="CHEBI:15378"/>
        <dbReference type="ChEBI" id="CHEBI:17748"/>
        <dbReference type="ChEBI" id="CHEBI:30616"/>
        <dbReference type="ChEBI" id="CHEBI:63528"/>
        <dbReference type="ChEBI" id="CHEBI:456216"/>
        <dbReference type="EC" id="2.7.1.21"/>
    </reaction>
</comment>
<dbReference type="GO" id="GO:0046104">
    <property type="term" value="P:thymidine metabolic process"/>
    <property type="evidence" value="ECO:0007669"/>
    <property type="project" value="TreeGrafter"/>
</dbReference>
<dbReference type="InterPro" id="IPR027417">
    <property type="entry name" value="P-loop_NTPase"/>
</dbReference>
<evidence type="ECO:0000313" key="13">
    <source>
        <dbReference type="EMBL" id="MCL7039503.1"/>
    </source>
</evidence>
<evidence type="ECO:0000256" key="9">
    <source>
        <dbReference type="ARBA" id="ARBA00022840"/>
    </source>
</evidence>
<organism evidence="13 14">
    <name type="scientific">Papaver nudicaule</name>
    <name type="common">Iceland poppy</name>
    <dbReference type="NCBI Taxonomy" id="74823"/>
    <lineage>
        <taxon>Eukaryota</taxon>
        <taxon>Viridiplantae</taxon>
        <taxon>Streptophyta</taxon>
        <taxon>Embryophyta</taxon>
        <taxon>Tracheophyta</taxon>
        <taxon>Spermatophyta</taxon>
        <taxon>Magnoliopsida</taxon>
        <taxon>Ranunculales</taxon>
        <taxon>Papaveraceae</taxon>
        <taxon>Papaveroideae</taxon>
        <taxon>Papaver</taxon>
    </lineage>
</organism>
<reference evidence="13" key="1">
    <citation type="submission" date="2022-03" db="EMBL/GenBank/DDBJ databases">
        <title>A functionally conserved STORR gene fusion in Papaver species that diverged 16.8 million years ago.</title>
        <authorList>
            <person name="Catania T."/>
        </authorList>
    </citation>
    <scope>NUCLEOTIDE SEQUENCE</scope>
    <source>
        <strain evidence="13">S-191538</strain>
    </source>
</reference>
<dbReference type="GO" id="GO:0006950">
    <property type="term" value="P:response to stress"/>
    <property type="evidence" value="ECO:0007669"/>
    <property type="project" value="UniProtKB-ARBA"/>
</dbReference>
<dbReference type="PROSITE" id="PS00603">
    <property type="entry name" value="TK_CELLULAR_TYPE"/>
    <property type="match status" value="1"/>
</dbReference>
<keyword evidence="5" id="KW-0479">Metal-binding</keyword>
<comment type="similarity">
    <text evidence="1 12">Belongs to the thymidine kinase family.</text>
</comment>
<dbReference type="SUPFAM" id="SSF57716">
    <property type="entry name" value="Glucocorticoid receptor-like (DNA-binding domain)"/>
    <property type="match status" value="1"/>
</dbReference>
<proteinExistence type="inferred from homology"/>
<dbReference type="SUPFAM" id="SSF52540">
    <property type="entry name" value="P-loop containing nucleoside triphosphate hydrolases"/>
    <property type="match status" value="1"/>
</dbReference>
<keyword evidence="8" id="KW-0862">Zinc</keyword>
<dbReference type="FunFam" id="3.40.50.300:FF:000948">
    <property type="entry name" value="Thymidine kinase"/>
    <property type="match status" value="1"/>
</dbReference>
<dbReference type="Proteomes" id="UP001177140">
    <property type="component" value="Unassembled WGS sequence"/>
</dbReference>